<keyword evidence="2" id="KW-0805">Transcription regulation</keyword>
<evidence type="ECO:0000256" key="2">
    <source>
        <dbReference type="ARBA" id="ARBA00023015"/>
    </source>
</evidence>
<dbReference type="InterPro" id="IPR036388">
    <property type="entry name" value="WH-like_DNA-bd_sf"/>
</dbReference>
<gene>
    <name evidence="6" type="ORF">AB5I84_09975</name>
</gene>
<dbReference type="PROSITE" id="PS50931">
    <property type="entry name" value="HTH_LYSR"/>
    <property type="match status" value="1"/>
</dbReference>
<dbReference type="InterPro" id="IPR036390">
    <property type="entry name" value="WH_DNA-bd_sf"/>
</dbReference>
<protein>
    <submittedName>
        <fullName evidence="6">LysR family transcriptional regulator</fullName>
    </submittedName>
</protein>
<dbReference type="EMBL" id="JBGCUO010000001">
    <property type="protein sequence ID" value="MEY1662473.1"/>
    <property type="molecule type" value="Genomic_DNA"/>
</dbReference>
<name>A0ABV4AKT1_9GAMM</name>
<dbReference type="InterPro" id="IPR005119">
    <property type="entry name" value="LysR_subst-bd"/>
</dbReference>
<dbReference type="SUPFAM" id="SSF46785">
    <property type="entry name" value="Winged helix' DNA-binding domain"/>
    <property type="match status" value="1"/>
</dbReference>
<proteinExistence type="inferred from homology"/>
<reference evidence="6 7" key="1">
    <citation type="submission" date="2024-07" db="EMBL/GenBank/DDBJ databases">
        <authorList>
            <person name="Ren Q."/>
        </authorList>
    </citation>
    <scope>NUCLEOTIDE SEQUENCE [LARGE SCALE GENOMIC DNA]</scope>
    <source>
        <strain evidence="6 7">REN37</strain>
    </source>
</reference>
<evidence type="ECO:0000256" key="1">
    <source>
        <dbReference type="ARBA" id="ARBA00009437"/>
    </source>
</evidence>
<dbReference type="Gene3D" id="3.40.190.290">
    <property type="match status" value="1"/>
</dbReference>
<keyword evidence="4" id="KW-0804">Transcription</keyword>
<evidence type="ECO:0000313" key="7">
    <source>
        <dbReference type="Proteomes" id="UP001562065"/>
    </source>
</evidence>
<evidence type="ECO:0000256" key="3">
    <source>
        <dbReference type="ARBA" id="ARBA00023125"/>
    </source>
</evidence>
<dbReference type="SUPFAM" id="SSF53850">
    <property type="entry name" value="Periplasmic binding protein-like II"/>
    <property type="match status" value="1"/>
</dbReference>
<comment type="caution">
    <text evidence="6">The sequence shown here is derived from an EMBL/GenBank/DDBJ whole genome shotgun (WGS) entry which is preliminary data.</text>
</comment>
<keyword evidence="7" id="KW-1185">Reference proteome</keyword>
<evidence type="ECO:0000313" key="6">
    <source>
        <dbReference type="EMBL" id="MEY1662473.1"/>
    </source>
</evidence>
<dbReference type="RefSeq" id="WP_369455708.1">
    <property type="nucleotide sequence ID" value="NZ_JBGCUO010000001.1"/>
</dbReference>
<dbReference type="Proteomes" id="UP001562065">
    <property type="component" value="Unassembled WGS sequence"/>
</dbReference>
<accession>A0ABV4AKT1</accession>
<dbReference type="CDD" id="cd05466">
    <property type="entry name" value="PBP2_LTTR_substrate"/>
    <property type="match status" value="1"/>
</dbReference>
<sequence>MRTDHLTYFVAVAQHGSIAAAAAALGRSRSTLSMALSALEDDLGTPLFVRDGNSLTLGPAGSAILDDCHRVLALLAGIRQRSQAATTDGPQTLCLGRDDVLPEAFWRGIIRDLQAHFPTLELSMRYTSTEDLVDLVAGGAVDLAYVVAHGRTRPPLGLQARVVARIGMTMVAHREAPLAQLTYVADDDLAGLPQVTYLDFQQQQPFSLAGLGQRRIALSSFELVRDAILDGFGWGLIPEPLRTPALAADLPVLAHDLARGWFPYFAYSRVPLGRGGTGLVAQAHQLVDQALRREGIAV</sequence>
<dbReference type="Pfam" id="PF00126">
    <property type="entry name" value="HTH_1"/>
    <property type="match status" value="1"/>
</dbReference>
<dbReference type="Pfam" id="PF03466">
    <property type="entry name" value="LysR_substrate"/>
    <property type="match status" value="1"/>
</dbReference>
<dbReference type="Gene3D" id="1.10.10.10">
    <property type="entry name" value="Winged helix-like DNA-binding domain superfamily/Winged helix DNA-binding domain"/>
    <property type="match status" value="1"/>
</dbReference>
<evidence type="ECO:0000259" key="5">
    <source>
        <dbReference type="PROSITE" id="PS50931"/>
    </source>
</evidence>
<comment type="similarity">
    <text evidence="1">Belongs to the LysR transcriptional regulatory family.</text>
</comment>
<feature type="domain" description="HTH lysR-type" evidence="5">
    <location>
        <begin position="1"/>
        <end position="58"/>
    </location>
</feature>
<organism evidence="6 7">
    <name type="scientific">Isoalcanivorax beigongshangi</name>
    <dbReference type="NCBI Taxonomy" id="3238810"/>
    <lineage>
        <taxon>Bacteria</taxon>
        <taxon>Pseudomonadati</taxon>
        <taxon>Pseudomonadota</taxon>
        <taxon>Gammaproteobacteria</taxon>
        <taxon>Oceanospirillales</taxon>
        <taxon>Alcanivoracaceae</taxon>
        <taxon>Isoalcanivorax</taxon>
    </lineage>
</organism>
<dbReference type="PANTHER" id="PTHR30126">
    <property type="entry name" value="HTH-TYPE TRANSCRIPTIONAL REGULATOR"/>
    <property type="match status" value="1"/>
</dbReference>
<dbReference type="InterPro" id="IPR000847">
    <property type="entry name" value="LysR_HTH_N"/>
</dbReference>
<dbReference type="PANTHER" id="PTHR30126:SF22">
    <property type="entry name" value="HTH-TYPE TRANSCRIPTIONAL REGULATOR YHAJ-RELATED"/>
    <property type="match status" value="1"/>
</dbReference>
<keyword evidence="3" id="KW-0238">DNA-binding</keyword>
<evidence type="ECO:0000256" key="4">
    <source>
        <dbReference type="ARBA" id="ARBA00023163"/>
    </source>
</evidence>